<reference evidence="1" key="1">
    <citation type="submission" date="2021-08" db="EMBL/GenBank/DDBJ databases">
        <title>Novel anaerobic bacterium isolated from sea squirt in East Sea, Republic of Korea.</title>
        <authorList>
            <person name="Nguyen T.H."/>
            <person name="Li Z."/>
            <person name="Lee Y.-J."/>
            <person name="Ko J."/>
            <person name="Kim S.-G."/>
        </authorList>
    </citation>
    <scope>NUCLEOTIDE SEQUENCE</scope>
    <source>
        <strain evidence="1">KCTC 25031</strain>
    </source>
</reference>
<dbReference type="Proteomes" id="UP000826212">
    <property type="component" value="Chromosome"/>
</dbReference>
<dbReference type="EMBL" id="CP081303">
    <property type="protein sequence ID" value="QZE14034.1"/>
    <property type="molecule type" value="Genomic_DNA"/>
</dbReference>
<accession>A0AC61NR09</accession>
<proteinExistence type="predicted"/>
<sequence>MNQFLKKVSLVFFSLLLLQCTSNKEPQKTTLKKKTKTQSNNRAKFYSSCVDITTYDGKRKLETGYGFMISPTTLVCPYRMFARATKASIKPWGKNKTYSVDRYIAVDRVNDIIILKTDSITRTPFQLQMEKPKNSISTLIMKKKRGKLLIVSKGKFFSCDTVSGTPYYRVSNKIQKYMKGMPVLDPQNKVIGMGLQMIVDFEKTSYALPAYLIQKLLSQKSKSKSLSSLRETSNVEQKRNAGIKEVILSTTYGDIHIKLFNNMPQYRDNFVKLIKEGFYNQLLFHRVIESFVIQSGAADSREAVKGDLVGWKGPGYTLPAFINPKYFHQRGMVGSPRLPNDVNTDKRSDGGQFYIVQGRRYTNSGLDNIEKENHYKFTKKQREVYRTIGGAPTLDGEYTIFGRVIKGMDVVDKIAKEPVDEEWRPLKDIRLKHVAIKY</sequence>
<keyword evidence="1" id="KW-0413">Isomerase</keyword>
<evidence type="ECO:0000313" key="2">
    <source>
        <dbReference type="Proteomes" id="UP000826212"/>
    </source>
</evidence>
<gene>
    <name evidence="1" type="ORF">K4L44_16125</name>
</gene>
<organism evidence="1 2">
    <name type="scientific">Halosquirtibacter laminarini</name>
    <dbReference type="NCBI Taxonomy" id="3374600"/>
    <lineage>
        <taxon>Bacteria</taxon>
        <taxon>Pseudomonadati</taxon>
        <taxon>Bacteroidota</taxon>
        <taxon>Bacteroidia</taxon>
        <taxon>Marinilabiliales</taxon>
        <taxon>Prolixibacteraceae</taxon>
        <taxon>Halosquirtibacter</taxon>
    </lineage>
</organism>
<evidence type="ECO:0000313" key="1">
    <source>
        <dbReference type="EMBL" id="QZE14034.1"/>
    </source>
</evidence>
<keyword evidence="2" id="KW-1185">Reference proteome</keyword>
<name>A0AC61NR09_9BACT</name>
<protein>
    <submittedName>
        <fullName evidence="1">Peptidylprolyl isomerase</fullName>
    </submittedName>
</protein>